<dbReference type="GO" id="GO:0016020">
    <property type="term" value="C:membrane"/>
    <property type="evidence" value="ECO:0007669"/>
    <property type="project" value="TreeGrafter"/>
</dbReference>
<dbReference type="GO" id="GO:0008474">
    <property type="term" value="F:palmitoyl-(protein) hydrolase activity"/>
    <property type="evidence" value="ECO:0007669"/>
    <property type="project" value="TreeGrafter"/>
</dbReference>
<proteinExistence type="predicted"/>
<dbReference type="SUPFAM" id="SSF53474">
    <property type="entry name" value="alpha/beta-Hydrolases"/>
    <property type="match status" value="1"/>
</dbReference>
<dbReference type="InterPro" id="IPR022742">
    <property type="entry name" value="Hydrolase_4"/>
</dbReference>
<dbReference type="EMBL" id="HBFK01016987">
    <property type="protein sequence ID" value="CAD8743967.1"/>
    <property type="molecule type" value="Transcribed_RNA"/>
</dbReference>
<feature type="domain" description="Serine aminopeptidase S33" evidence="1">
    <location>
        <begin position="108"/>
        <end position="239"/>
    </location>
</feature>
<dbReference type="InterPro" id="IPR029058">
    <property type="entry name" value="AB_hydrolase_fold"/>
</dbReference>
<accession>A0A6U4LCD6</accession>
<dbReference type="AlphaFoldDB" id="A0A6U4LCD6"/>
<protein>
    <recommendedName>
        <fullName evidence="1">Serine aminopeptidase S33 domain-containing protein</fullName>
    </recommendedName>
</protein>
<dbReference type="PANTHER" id="PTHR12277">
    <property type="entry name" value="ALPHA/BETA HYDROLASE DOMAIN-CONTAINING PROTEIN"/>
    <property type="match status" value="1"/>
</dbReference>
<evidence type="ECO:0000313" key="2">
    <source>
        <dbReference type="EMBL" id="CAD8743967.1"/>
    </source>
</evidence>
<dbReference type="Gene3D" id="3.40.50.1820">
    <property type="entry name" value="alpha/beta hydrolase"/>
    <property type="match status" value="1"/>
</dbReference>
<organism evidence="2">
    <name type="scientific">Hemiselmis andersenii</name>
    <name type="common">Cryptophyte alga</name>
    <dbReference type="NCBI Taxonomy" id="464988"/>
    <lineage>
        <taxon>Eukaryota</taxon>
        <taxon>Cryptophyceae</taxon>
        <taxon>Cryptomonadales</taxon>
        <taxon>Hemiselmidaceae</taxon>
        <taxon>Hemiselmis</taxon>
    </lineage>
</organism>
<sequence length="329" mass="37061">MAFANLYWGCVQQQLDAAEIDEESSTMSVPVSHSSPVYNACKASFLGMLTSVFESKVLYASPSSRVLAKTPRDFYMPNYEDVEIVTRDKKVIHGWLIKRKDAKLFPTVLHFHGNACNISHMLYDALGMFQKVKVNILLVDYRGYGLSEGSPTQAGLVMDAEAALDYMLHRRDVCDPDKIFLFGRSLGGAVAMELAHRREGRIRGIVVENTFTSMDDLVTHLSPAFARQISRNLSNKWETSKLVPKITRPILFLSGRADEIVPPWMMTQLYKDAANSEGRELAAFPKGRHNTTCLSRGYYETIKRYVDRVLLESGGDAGRYPSHRVHRDA</sequence>
<evidence type="ECO:0000313" key="3">
    <source>
        <dbReference type="EMBL" id="CAD8951563.1"/>
    </source>
</evidence>
<dbReference type="EMBL" id="HBFX01010270">
    <property type="protein sequence ID" value="CAD8951563.1"/>
    <property type="molecule type" value="Transcribed_RNA"/>
</dbReference>
<name>A0A6U4LCD6_HEMAN</name>
<evidence type="ECO:0000259" key="1">
    <source>
        <dbReference type="Pfam" id="PF12146"/>
    </source>
</evidence>
<dbReference type="PANTHER" id="PTHR12277:SF81">
    <property type="entry name" value="PROTEIN ABHD13"/>
    <property type="match status" value="1"/>
</dbReference>
<reference evidence="2" key="1">
    <citation type="submission" date="2021-01" db="EMBL/GenBank/DDBJ databases">
        <authorList>
            <person name="Corre E."/>
            <person name="Pelletier E."/>
            <person name="Niang G."/>
            <person name="Scheremetjew M."/>
            <person name="Finn R."/>
            <person name="Kale V."/>
            <person name="Holt S."/>
            <person name="Cochrane G."/>
            <person name="Meng A."/>
            <person name="Brown T."/>
            <person name="Cohen L."/>
        </authorList>
    </citation>
    <scope>NUCLEOTIDE SEQUENCE</scope>
    <source>
        <strain evidence="2">CCMP441</strain>
        <strain evidence="3">CCMP644</strain>
    </source>
</reference>
<dbReference type="Pfam" id="PF12146">
    <property type="entry name" value="Hydrolase_4"/>
    <property type="match status" value="1"/>
</dbReference>
<gene>
    <name evidence="3" type="ORF">HAND00432_LOCUS6098</name>
    <name evidence="2" type="ORF">HAND1043_LOCUS10462</name>
</gene>